<feature type="compositionally biased region" description="Polar residues" evidence="1">
    <location>
        <begin position="467"/>
        <end position="476"/>
    </location>
</feature>
<reference evidence="2 3" key="1">
    <citation type="submission" date="2017-03" db="EMBL/GenBank/DDBJ databases">
        <title>Genomes of endolithic fungi from Antarctica.</title>
        <authorList>
            <person name="Coleine C."/>
            <person name="Masonjones S."/>
            <person name="Stajich J.E."/>
        </authorList>
    </citation>
    <scope>NUCLEOTIDE SEQUENCE [LARGE SCALE GENOMIC DNA]</scope>
    <source>
        <strain evidence="2 3">CCFEE 5184</strain>
    </source>
</reference>
<accession>A0A4U0WNN8</accession>
<feature type="region of interest" description="Disordered" evidence="1">
    <location>
        <begin position="913"/>
        <end position="993"/>
    </location>
</feature>
<evidence type="ECO:0000313" key="3">
    <source>
        <dbReference type="Proteomes" id="UP000309340"/>
    </source>
</evidence>
<dbReference type="OrthoDB" id="436852at2759"/>
<keyword evidence="3" id="KW-1185">Reference proteome</keyword>
<feature type="region of interest" description="Disordered" evidence="1">
    <location>
        <begin position="846"/>
        <end position="866"/>
    </location>
</feature>
<feature type="region of interest" description="Disordered" evidence="1">
    <location>
        <begin position="311"/>
        <end position="421"/>
    </location>
</feature>
<dbReference type="Proteomes" id="UP000309340">
    <property type="component" value="Unassembled WGS sequence"/>
</dbReference>
<name>A0A4U0WNN8_9PEZI</name>
<feature type="compositionally biased region" description="Basic and acidic residues" evidence="1">
    <location>
        <begin position="480"/>
        <end position="490"/>
    </location>
</feature>
<feature type="compositionally biased region" description="Pro residues" evidence="1">
    <location>
        <begin position="980"/>
        <end position="989"/>
    </location>
</feature>
<feature type="compositionally biased region" description="Polar residues" evidence="1">
    <location>
        <begin position="361"/>
        <end position="394"/>
    </location>
</feature>
<comment type="caution">
    <text evidence="2">The sequence shown here is derived from an EMBL/GenBank/DDBJ whole genome shotgun (WGS) entry which is preliminary data.</text>
</comment>
<evidence type="ECO:0000313" key="2">
    <source>
        <dbReference type="EMBL" id="TKA64073.1"/>
    </source>
</evidence>
<feature type="compositionally biased region" description="Polar residues" evidence="1">
    <location>
        <begin position="149"/>
        <end position="159"/>
    </location>
</feature>
<feature type="region of interest" description="Disordered" evidence="1">
    <location>
        <begin position="433"/>
        <end position="555"/>
    </location>
</feature>
<feature type="region of interest" description="Disordered" evidence="1">
    <location>
        <begin position="1"/>
        <end position="21"/>
    </location>
</feature>
<dbReference type="EMBL" id="NAJQ01000877">
    <property type="protein sequence ID" value="TKA64073.1"/>
    <property type="molecule type" value="Genomic_DNA"/>
</dbReference>
<organism evidence="2 3">
    <name type="scientific">Friedmanniomyces simplex</name>
    <dbReference type="NCBI Taxonomy" id="329884"/>
    <lineage>
        <taxon>Eukaryota</taxon>
        <taxon>Fungi</taxon>
        <taxon>Dikarya</taxon>
        <taxon>Ascomycota</taxon>
        <taxon>Pezizomycotina</taxon>
        <taxon>Dothideomycetes</taxon>
        <taxon>Dothideomycetidae</taxon>
        <taxon>Mycosphaerellales</taxon>
        <taxon>Teratosphaeriaceae</taxon>
        <taxon>Friedmanniomyces</taxon>
    </lineage>
</organism>
<gene>
    <name evidence="2" type="ORF">B0A55_10544</name>
</gene>
<feature type="compositionally biased region" description="Polar residues" evidence="1">
    <location>
        <begin position="335"/>
        <end position="344"/>
    </location>
</feature>
<protein>
    <submittedName>
        <fullName evidence="2">Uncharacterized protein</fullName>
    </submittedName>
</protein>
<feature type="compositionally biased region" description="Polar residues" evidence="1">
    <location>
        <begin position="504"/>
        <end position="517"/>
    </location>
</feature>
<dbReference type="AlphaFoldDB" id="A0A4U0WNN8"/>
<dbReference type="STRING" id="329884.A0A4U0WNN8"/>
<feature type="compositionally biased region" description="Basic and acidic residues" evidence="1">
    <location>
        <begin position="322"/>
        <end position="333"/>
    </location>
</feature>
<evidence type="ECO:0000256" key="1">
    <source>
        <dbReference type="SAM" id="MobiDB-lite"/>
    </source>
</evidence>
<proteinExistence type="predicted"/>
<feature type="compositionally biased region" description="Polar residues" evidence="1">
    <location>
        <begin position="120"/>
        <end position="135"/>
    </location>
</feature>
<feature type="compositionally biased region" description="Basic and acidic residues" evidence="1">
    <location>
        <begin position="433"/>
        <end position="450"/>
    </location>
</feature>
<feature type="compositionally biased region" description="Low complexity" evidence="1">
    <location>
        <begin position="968"/>
        <end position="979"/>
    </location>
</feature>
<feature type="region of interest" description="Disordered" evidence="1">
    <location>
        <begin position="120"/>
        <end position="159"/>
    </location>
</feature>
<sequence length="1062" mass="115198">MEFDQAFAGNGDWNFPSPGATPTNPIFGNVLQTPKTATFPSHFQDAFNTPQMQAYTTPQQPQYSSMTAVQRPQSSSEILRSNYYAGMQANGAHNASLPFQAGYAAPAVSPGIHHGFQMSPAQQATQMSFTSSQMQTPPPTRGMSHKKSQQPSQIAFGTPSTIASRRFLTPQQEVPMNAMVAGLHTPMPLPQLQFSPDMYQFANMGPASAPVMPQTQLLWDQMGSPISTVPQQNPLEDPFAPAMQRNPAWSGQLQAMSFETPEKASFPVQPPHLRPMSAAATNNNFAHSTPAAPTSAGLDPSLIYSSPLRPIARSSSRASNKARPEKAQVRWKDSAMTSKSQAASISPVESEPAVSGPGLRRSNTTGPVRPSSAQSTANLLETLNRSNSFTQVPRTASPLKRVGRTPLGSISEHKPRHHASVVLTVDENGIARTETRYAEESPTRSIRERYPGLFDSDTSDDDSDTSEQPPSGSASFTFVKGEERRTKAARLDPPVENLEGLSIPRSSSRTSNKSVTPSRAAIAAAAQLRRPGSVKRPSRAASAKRNPMSSSTGSLIDSCPMDMSTEQQQAVAGANMRNGSDEWTAMLGQGRSANALDAHNRRWSMMSFEQHHVPAGQHLAPAPMRTTPLIRYLAALASILVSPPPADTSAAAAFPHETRGLIADLPSHLRCKYPCLTTLCATHKRVNPLPLLSLWNGIRHDVEHELHKHWTPLAAEGSMTAAQSHFITRLRLHAWHVRATDCAACSLSRLAAGTDLLIALGAVTIGTLSPSNWRRSKRVYFLECQLQQLQDRNHGSAPEDAVGQMFELGSELRRLRERLRALHDWKKGHRPHVAEYVARYYDASAPPPRPLRSPEQEDHVSVAASLSPKGGRLVEIAERMADGTPNFTVARKPLPATAKPNIFEEAFRYRANSGEPKVEDNVSSTCSHDRLSGAKGSHHPSTRASSVTEGPHDSDRLDLCGQHNLLTGSHSAGPASESSPSPPPPPSPPRRYSRFKLAPIAIPRGQFGVEPALRTSGLWARRFEVTAPRLRAGKTSVVKGPLDPLSEVNLVAGERESWEGLV</sequence>